<dbReference type="PROSITE" id="PS51704">
    <property type="entry name" value="GP_PDE"/>
    <property type="match status" value="1"/>
</dbReference>
<feature type="domain" description="GP-PDE" evidence="1">
    <location>
        <begin position="1"/>
        <end position="140"/>
    </location>
</feature>
<evidence type="ECO:0000313" key="3">
    <source>
        <dbReference type="Proteomes" id="UP001262582"/>
    </source>
</evidence>
<dbReference type="PANTHER" id="PTHR46211:SF14">
    <property type="entry name" value="GLYCEROPHOSPHODIESTER PHOSPHODIESTERASE"/>
    <property type="match status" value="1"/>
</dbReference>
<gene>
    <name evidence="2" type="ORF">RM539_18390</name>
</gene>
<dbReference type="InterPro" id="IPR030395">
    <property type="entry name" value="GP_PDE_dom"/>
</dbReference>
<dbReference type="Pfam" id="PF03009">
    <property type="entry name" value="GDPD"/>
    <property type="match status" value="1"/>
</dbReference>
<protein>
    <submittedName>
        <fullName evidence="2">Glycerophosphodiester phosphodiesterase family protein</fullName>
    </submittedName>
</protein>
<comment type="caution">
    <text evidence="2">The sequence shown here is derived from an EMBL/GenBank/DDBJ whole genome shotgun (WGS) entry which is preliminary data.</text>
</comment>
<evidence type="ECO:0000259" key="1">
    <source>
        <dbReference type="PROSITE" id="PS51704"/>
    </source>
</evidence>
<organism evidence="2 3">
    <name type="scientific">Autumnicola musiva</name>
    <dbReference type="NCBI Taxonomy" id="3075589"/>
    <lineage>
        <taxon>Bacteria</taxon>
        <taxon>Pseudomonadati</taxon>
        <taxon>Bacteroidota</taxon>
        <taxon>Flavobacteriia</taxon>
        <taxon>Flavobacteriales</taxon>
        <taxon>Flavobacteriaceae</taxon>
        <taxon>Autumnicola</taxon>
    </lineage>
</organism>
<dbReference type="EMBL" id="JAVRHK010000024">
    <property type="protein sequence ID" value="MDT0678553.1"/>
    <property type="molecule type" value="Genomic_DNA"/>
</dbReference>
<dbReference type="PANTHER" id="PTHR46211">
    <property type="entry name" value="GLYCEROPHOSPHORYL DIESTER PHOSPHODIESTERASE"/>
    <property type="match status" value="1"/>
</dbReference>
<dbReference type="Proteomes" id="UP001262582">
    <property type="component" value="Unassembled WGS sequence"/>
</dbReference>
<dbReference type="InterPro" id="IPR017946">
    <property type="entry name" value="PLC-like_Pdiesterase_TIM-brl"/>
</dbReference>
<keyword evidence="3" id="KW-1185">Reference proteome</keyword>
<dbReference type="Gene3D" id="3.20.20.190">
    <property type="entry name" value="Phosphatidylinositol (PI) phosphodiesterase"/>
    <property type="match status" value="1"/>
</dbReference>
<accession>A0ABU3DAI8</accession>
<evidence type="ECO:0000313" key="2">
    <source>
        <dbReference type="EMBL" id="MDT0678553.1"/>
    </source>
</evidence>
<sequence length="143" mass="16763">MRPIKSVKAEYGKYQPEPEEFVDLVMKIIREKEIENITSLQSFDPEILKVINKNSPEIEIAYLVYRQGIEKNLALLDFKPDIYSPNYTLVKNEQFVDSIRLQKMDLIPWTVNETEDIQKMIDLNVDGIITDYPEKVLEIRNNG</sequence>
<dbReference type="SUPFAM" id="SSF51695">
    <property type="entry name" value="PLC-like phosphodiesterases"/>
    <property type="match status" value="1"/>
</dbReference>
<name>A0ABU3DAI8_9FLAO</name>
<reference evidence="2 3" key="1">
    <citation type="submission" date="2023-09" db="EMBL/GenBank/DDBJ databases">
        <authorList>
            <person name="Rey-Velasco X."/>
        </authorList>
    </citation>
    <scope>NUCLEOTIDE SEQUENCE [LARGE SCALE GENOMIC DNA]</scope>
    <source>
        <strain evidence="2 3">F117</strain>
    </source>
</reference>
<proteinExistence type="predicted"/>